<gene>
    <name evidence="2" type="ORF">B0H67DRAFT_572541</name>
</gene>
<evidence type="ECO:0000313" key="2">
    <source>
        <dbReference type="EMBL" id="KAK0719131.1"/>
    </source>
</evidence>
<keyword evidence="1" id="KW-0732">Signal</keyword>
<proteinExistence type="predicted"/>
<comment type="caution">
    <text evidence="2">The sequence shown here is derived from an EMBL/GenBank/DDBJ whole genome shotgun (WGS) entry which is preliminary data.</text>
</comment>
<evidence type="ECO:0008006" key="4">
    <source>
        <dbReference type="Google" id="ProtNLM"/>
    </source>
</evidence>
<evidence type="ECO:0000313" key="3">
    <source>
        <dbReference type="Proteomes" id="UP001172102"/>
    </source>
</evidence>
<keyword evidence="3" id="KW-1185">Reference proteome</keyword>
<protein>
    <recommendedName>
        <fullName evidence="4">Secreted protein</fullName>
    </recommendedName>
</protein>
<reference evidence="2" key="1">
    <citation type="submission" date="2023-06" db="EMBL/GenBank/DDBJ databases">
        <title>Genome-scale phylogeny and comparative genomics of the fungal order Sordariales.</title>
        <authorList>
            <consortium name="Lawrence Berkeley National Laboratory"/>
            <person name="Hensen N."/>
            <person name="Bonometti L."/>
            <person name="Westerberg I."/>
            <person name="Brannstrom I.O."/>
            <person name="Guillou S."/>
            <person name="Cros-Aarteil S."/>
            <person name="Calhoun S."/>
            <person name="Haridas S."/>
            <person name="Kuo A."/>
            <person name="Mondo S."/>
            <person name="Pangilinan J."/>
            <person name="Riley R."/>
            <person name="Labutti K."/>
            <person name="Andreopoulos B."/>
            <person name="Lipzen A."/>
            <person name="Chen C."/>
            <person name="Yanf M."/>
            <person name="Daum C."/>
            <person name="Ng V."/>
            <person name="Clum A."/>
            <person name="Steindorff A."/>
            <person name="Ohm R."/>
            <person name="Martin F."/>
            <person name="Silar P."/>
            <person name="Natvig D."/>
            <person name="Lalanne C."/>
            <person name="Gautier V."/>
            <person name="Ament-Velasquez S.L."/>
            <person name="Kruys A."/>
            <person name="Hutchinson M.I."/>
            <person name="Powell A.J."/>
            <person name="Barry K."/>
            <person name="Miller A.N."/>
            <person name="Grigoriev I.V."/>
            <person name="Debuchy R."/>
            <person name="Gladieux P."/>
            <person name="Thoren M.H."/>
            <person name="Johannesson H."/>
        </authorList>
    </citation>
    <scope>NUCLEOTIDE SEQUENCE</scope>
    <source>
        <strain evidence="2">SMH4607-1</strain>
    </source>
</reference>
<sequence>MATFIAATLSTMVTGASATAAMARLSRRRKAWSGGYKGKVSLGNLRQFSSSYPRAFHNLRCSRTAESELGRHHLVSAIPFQ</sequence>
<dbReference type="AlphaFoldDB" id="A0AA40ANK1"/>
<organism evidence="2 3">
    <name type="scientific">Lasiosphaeris hirsuta</name>
    <dbReference type="NCBI Taxonomy" id="260670"/>
    <lineage>
        <taxon>Eukaryota</taxon>
        <taxon>Fungi</taxon>
        <taxon>Dikarya</taxon>
        <taxon>Ascomycota</taxon>
        <taxon>Pezizomycotina</taxon>
        <taxon>Sordariomycetes</taxon>
        <taxon>Sordariomycetidae</taxon>
        <taxon>Sordariales</taxon>
        <taxon>Lasiosphaeriaceae</taxon>
        <taxon>Lasiosphaeris</taxon>
    </lineage>
</organism>
<accession>A0AA40ANK1</accession>
<feature type="signal peptide" evidence="1">
    <location>
        <begin position="1"/>
        <end position="18"/>
    </location>
</feature>
<evidence type="ECO:0000256" key="1">
    <source>
        <dbReference type="SAM" id="SignalP"/>
    </source>
</evidence>
<feature type="chain" id="PRO_5041376310" description="Secreted protein" evidence="1">
    <location>
        <begin position="19"/>
        <end position="81"/>
    </location>
</feature>
<name>A0AA40ANK1_9PEZI</name>
<dbReference type="EMBL" id="JAUKUA010000003">
    <property type="protein sequence ID" value="KAK0719131.1"/>
    <property type="molecule type" value="Genomic_DNA"/>
</dbReference>
<dbReference type="Proteomes" id="UP001172102">
    <property type="component" value="Unassembled WGS sequence"/>
</dbReference>